<evidence type="ECO:0000313" key="3">
    <source>
        <dbReference type="Proteomes" id="UP001066276"/>
    </source>
</evidence>
<comment type="caution">
    <text evidence="2">The sequence shown here is derived from an EMBL/GenBank/DDBJ whole genome shotgun (WGS) entry which is preliminary data.</text>
</comment>
<proteinExistence type="predicted"/>
<feature type="region of interest" description="Disordered" evidence="1">
    <location>
        <begin position="134"/>
        <end position="159"/>
    </location>
</feature>
<gene>
    <name evidence="2" type="ORF">NDU88_004091</name>
</gene>
<evidence type="ECO:0000256" key="1">
    <source>
        <dbReference type="SAM" id="MobiDB-lite"/>
    </source>
</evidence>
<name>A0AAV7NLR1_PLEWA</name>
<dbReference type="Proteomes" id="UP001066276">
    <property type="component" value="Chromosome 8"/>
</dbReference>
<keyword evidence="3" id="KW-1185">Reference proteome</keyword>
<protein>
    <submittedName>
        <fullName evidence="2">Uncharacterized protein</fullName>
    </submittedName>
</protein>
<dbReference type="AlphaFoldDB" id="A0AAV7NLR1"/>
<sequence>MTLLAELSCGYCVPGLPTTSVAYWGATWATDWLHLQCTEALRGHAGHGCTRTSHLGLGPRLGARGRSEHSLWPRLGHPPCGAEVAGRWARLAVVLHRCGAAPRRRPTGSKDAFGDWALPPLSRGGSTTVALAGAEKLRGASPRPAARYERRGWSPWHTA</sequence>
<reference evidence="2" key="1">
    <citation type="journal article" date="2022" name="bioRxiv">
        <title>Sequencing and chromosome-scale assembly of the giantPleurodeles waltlgenome.</title>
        <authorList>
            <person name="Brown T."/>
            <person name="Elewa A."/>
            <person name="Iarovenko S."/>
            <person name="Subramanian E."/>
            <person name="Araus A.J."/>
            <person name="Petzold A."/>
            <person name="Susuki M."/>
            <person name="Suzuki K.-i.T."/>
            <person name="Hayashi T."/>
            <person name="Toyoda A."/>
            <person name="Oliveira C."/>
            <person name="Osipova E."/>
            <person name="Leigh N.D."/>
            <person name="Simon A."/>
            <person name="Yun M.H."/>
        </authorList>
    </citation>
    <scope>NUCLEOTIDE SEQUENCE</scope>
    <source>
        <strain evidence="2">20211129_DDA</strain>
        <tissue evidence="2">Liver</tissue>
    </source>
</reference>
<evidence type="ECO:0000313" key="2">
    <source>
        <dbReference type="EMBL" id="KAJ1115870.1"/>
    </source>
</evidence>
<accession>A0AAV7NLR1</accession>
<dbReference type="EMBL" id="JANPWB010000012">
    <property type="protein sequence ID" value="KAJ1115870.1"/>
    <property type="molecule type" value="Genomic_DNA"/>
</dbReference>
<organism evidence="2 3">
    <name type="scientific">Pleurodeles waltl</name>
    <name type="common">Iberian ribbed newt</name>
    <dbReference type="NCBI Taxonomy" id="8319"/>
    <lineage>
        <taxon>Eukaryota</taxon>
        <taxon>Metazoa</taxon>
        <taxon>Chordata</taxon>
        <taxon>Craniata</taxon>
        <taxon>Vertebrata</taxon>
        <taxon>Euteleostomi</taxon>
        <taxon>Amphibia</taxon>
        <taxon>Batrachia</taxon>
        <taxon>Caudata</taxon>
        <taxon>Salamandroidea</taxon>
        <taxon>Salamandridae</taxon>
        <taxon>Pleurodelinae</taxon>
        <taxon>Pleurodeles</taxon>
    </lineage>
</organism>